<protein>
    <recommendedName>
        <fullName evidence="2">Viral late gene transcription factor 3 zinc ribbon domain-containing protein</fullName>
    </recommendedName>
</protein>
<organism evidence="3">
    <name type="scientific">Thermofilum pendens</name>
    <dbReference type="NCBI Taxonomy" id="2269"/>
    <lineage>
        <taxon>Archaea</taxon>
        <taxon>Thermoproteota</taxon>
        <taxon>Thermoprotei</taxon>
        <taxon>Thermofilales</taxon>
        <taxon>Thermofilaceae</taxon>
        <taxon>Thermofilum</taxon>
    </lineage>
</organism>
<accession>A0A7J3X7T4</accession>
<feature type="region of interest" description="Disordered" evidence="1">
    <location>
        <begin position="276"/>
        <end position="303"/>
    </location>
</feature>
<evidence type="ECO:0000259" key="2">
    <source>
        <dbReference type="Pfam" id="PF08792"/>
    </source>
</evidence>
<proteinExistence type="predicted"/>
<dbReference type="Pfam" id="PF08792">
    <property type="entry name" value="A2L_zn_ribbon"/>
    <property type="match status" value="1"/>
</dbReference>
<dbReference type="InterPro" id="IPR036915">
    <property type="entry name" value="Cyclin-like_sf"/>
</dbReference>
<gene>
    <name evidence="3" type="ORF">ENM88_05205</name>
</gene>
<sequence length="303" mass="33139">MKCEKCGGQLVVDKGIYVCSFCGTVYGVVFDSVLDEERLSEARLDGVVHGTLVAGSRSLKLLQVWLSHGAREQALLRAKRHLVFLKPALNLSERECSIILSDYLYFATVAARKGVRVRRVALLLALAYLRSLERFAKVNLRALVNELKRRGVRVRVGDVLKALAFLRKEGAMADGWELLLRRYAGVLSSLSGVSSEKLLSRAEELLALMRKRLTGRSRRNVAAAVVYVAGELEGAEVPLARYARLAAIPVSSLKANVDLVRALCFLEELEEKLPRNAAEQGSAGDEAEEALPVAVDNPSPIGA</sequence>
<dbReference type="EMBL" id="DRZM01000155">
    <property type="protein sequence ID" value="HHP05131.1"/>
    <property type="molecule type" value="Genomic_DNA"/>
</dbReference>
<dbReference type="AlphaFoldDB" id="A0A7J3X7T4"/>
<reference evidence="3" key="1">
    <citation type="journal article" date="2020" name="mSystems">
        <title>Genome- and Community-Level Interaction Insights into Carbon Utilization and Element Cycling Functions of Hydrothermarchaeota in Hydrothermal Sediment.</title>
        <authorList>
            <person name="Zhou Z."/>
            <person name="Liu Y."/>
            <person name="Xu W."/>
            <person name="Pan J."/>
            <person name="Luo Z.H."/>
            <person name="Li M."/>
        </authorList>
    </citation>
    <scope>NUCLEOTIDE SEQUENCE [LARGE SCALE GENOMIC DNA]</scope>
    <source>
        <strain evidence="3">SpSt-1125</strain>
    </source>
</reference>
<name>A0A7J3X7T4_THEPE</name>
<feature type="domain" description="Viral late gene transcription factor 3 zinc ribbon" evidence="2">
    <location>
        <begin position="2"/>
        <end position="26"/>
    </location>
</feature>
<comment type="caution">
    <text evidence="3">The sequence shown here is derived from an EMBL/GenBank/DDBJ whole genome shotgun (WGS) entry which is preliminary data.</text>
</comment>
<evidence type="ECO:0000256" key="1">
    <source>
        <dbReference type="SAM" id="MobiDB-lite"/>
    </source>
</evidence>
<dbReference type="InterPro" id="IPR014900">
    <property type="entry name" value="VLTF-3_Zn_ribbon"/>
</dbReference>
<dbReference type="SUPFAM" id="SSF47954">
    <property type="entry name" value="Cyclin-like"/>
    <property type="match status" value="1"/>
</dbReference>
<evidence type="ECO:0000313" key="3">
    <source>
        <dbReference type="EMBL" id="HHP05131.1"/>
    </source>
</evidence>